<keyword evidence="2" id="KW-1185">Reference proteome</keyword>
<organism evidence="1 2">
    <name type="scientific">Tychonema bourrellyi FEM_GT703</name>
    <dbReference type="NCBI Taxonomy" id="2040638"/>
    <lineage>
        <taxon>Bacteria</taxon>
        <taxon>Bacillati</taxon>
        <taxon>Cyanobacteriota</taxon>
        <taxon>Cyanophyceae</taxon>
        <taxon>Oscillatoriophycideae</taxon>
        <taxon>Oscillatoriales</taxon>
        <taxon>Microcoleaceae</taxon>
        <taxon>Tychonema</taxon>
    </lineage>
</organism>
<sequence length="64" mass="6863">SLLPPHSVYVPVGGAECGFLRGARGDLDLIVKQPSLTGLELKLTLMGNAVSLPTRRYIGKKFNP</sequence>
<evidence type="ECO:0000313" key="1">
    <source>
        <dbReference type="EMBL" id="PHX55684.1"/>
    </source>
</evidence>
<feature type="non-terminal residue" evidence="1">
    <location>
        <position position="1"/>
    </location>
</feature>
<dbReference type="RefSeq" id="WP_218962089.1">
    <property type="nucleotide sequence ID" value="NZ_NXIB02000044.1"/>
</dbReference>
<reference evidence="1" key="1">
    <citation type="submission" date="2017-10" db="EMBL/GenBank/DDBJ databases">
        <title>Draft genome sequence of the planktic cyanobacteria Tychonema bourrellyi isolated from alpine lentic freshwater.</title>
        <authorList>
            <person name="Tett A."/>
            <person name="Armanini F."/>
            <person name="Asnicar F."/>
            <person name="Boscaini A."/>
            <person name="Pasolli E."/>
            <person name="Zolfo M."/>
            <person name="Donati C."/>
            <person name="Salmaso N."/>
            <person name="Segata N."/>
        </authorList>
    </citation>
    <scope>NUCLEOTIDE SEQUENCE</scope>
    <source>
        <strain evidence="1">FEM_GT703</strain>
    </source>
</reference>
<accession>A0A2G4F1P1</accession>
<protein>
    <submittedName>
        <fullName evidence="1">Uncharacterized protein</fullName>
    </submittedName>
</protein>
<proteinExistence type="predicted"/>
<evidence type="ECO:0000313" key="2">
    <source>
        <dbReference type="Proteomes" id="UP000226442"/>
    </source>
</evidence>
<gene>
    <name evidence="1" type="ORF">CP500_009290</name>
</gene>
<name>A0A2G4F1P1_9CYAN</name>
<dbReference type="EMBL" id="NXIB02000044">
    <property type="protein sequence ID" value="PHX55684.1"/>
    <property type="molecule type" value="Genomic_DNA"/>
</dbReference>
<dbReference type="AlphaFoldDB" id="A0A2G4F1P1"/>
<dbReference type="Proteomes" id="UP000226442">
    <property type="component" value="Unassembled WGS sequence"/>
</dbReference>
<comment type="caution">
    <text evidence="1">The sequence shown here is derived from an EMBL/GenBank/DDBJ whole genome shotgun (WGS) entry which is preliminary data.</text>
</comment>